<feature type="transmembrane region" description="Helical" evidence="2">
    <location>
        <begin position="189"/>
        <end position="219"/>
    </location>
</feature>
<gene>
    <name evidence="3" type="ORF">EV420DRAFT_1474488</name>
</gene>
<evidence type="ECO:0000313" key="3">
    <source>
        <dbReference type="EMBL" id="KAK0467099.1"/>
    </source>
</evidence>
<sequence length="279" mass="31888">MTYSRPHWGWFLCFFVLSLPLFFGLFFGLNYKEIIRNGWPLTTCTVNNATLSTRYCCYSDCSPNCFTSAPNGASTCGDLINQSMLQHMSDMHNELLRSNVGIILQSIMHIDVCTLRCPTCYSVTLIMSYSPYNGYTQSNVPYTQDFSLDSSKAETFLGDHAVNSTTKCFYNPKSLTELSLDVSFTAWKWAITALFGMIPILFALGFTVFHFCCHPLYAIGRRLQHGRRRDSGKRRAQNVTEDAESRPAETVNDSNVEKDQDEAPPPYEKERWYFRCKCQ</sequence>
<dbReference type="EMBL" id="JAUEPS010000003">
    <property type="protein sequence ID" value="KAK0467099.1"/>
    <property type="molecule type" value="Genomic_DNA"/>
</dbReference>
<keyword evidence="4" id="KW-1185">Reference proteome</keyword>
<name>A0AA39TYY1_ARMTA</name>
<reference evidence="3" key="1">
    <citation type="submission" date="2023-06" db="EMBL/GenBank/DDBJ databases">
        <authorList>
            <consortium name="Lawrence Berkeley National Laboratory"/>
            <person name="Ahrendt S."/>
            <person name="Sahu N."/>
            <person name="Indic B."/>
            <person name="Wong-Bajracharya J."/>
            <person name="Merenyi Z."/>
            <person name="Ke H.-M."/>
            <person name="Monk M."/>
            <person name="Kocsube S."/>
            <person name="Drula E."/>
            <person name="Lipzen A."/>
            <person name="Balint B."/>
            <person name="Henrissat B."/>
            <person name="Andreopoulos B."/>
            <person name="Martin F.M."/>
            <person name="Harder C.B."/>
            <person name="Rigling D."/>
            <person name="Ford K.L."/>
            <person name="Foster G.D."/>
            <person name="Pangilinan J."/>
            <person name="Papanicolaou A."/>
            <person name="Barry K."/>
            <person name="LaButti K."/>
            <person name="Viragh M."/>
            <person name="Koriabine M."/>
            <person name="Yan M."/>
            <person name="Riley R."/>
            <person name="Champramary S."/>
            <person name="Plett K.L."/>
            <person name="Tsai I.J."/>
            <person name="Slot J."/>
            <person name="Sipos G."/>
            <person name="Plett J."/>
            <person name="Nagy L.G."/>
            <person name="Grigoriev I.V."/>
        </authorList>
    </citation>
    <scope>NUCLEOTIDE SEQUENCE</scope>
    <source>
        <strain evidence="3">CCBAS 213</strain>
    </source>
</reference>
<comment type="caution">
    <text evidence="3">The sequence shown here is derived from an EMBL/GenBank/DDBJ whole genome shotgun (WGS) entry which is preliminary data.</text>
</comment>
<keyword evidence="2" id="KW-0472">Membrane</keyword>
<keyword evidence="2" id="KW-0812">Transmembrane</keyword>
<feature type="region of interest" description="Disordered" evidence="1">
    <location>
        <begin position="227"/>
        <end position="267"/>
    </location>
</feature>
<feature type="transmembrane region" description="Helical" evidence="2">
    <location>
        <begin position="7"/>
        <end position="29"/>
    </location>
</feature>
<proteinExistence type="predicted"/>
<dbReference type="AlphaFoldDB" id="A0AA39TYY1"/>
<evidence type="ECO:0000256" key="2">
    <source>
        <dbReference type="SAM" id="Phobius"/>
    </source>
</evidence>
<evidence type="ECO:0000313" key="4">
    <source>
        <dbReference type="Proteomes" id="UP001175211"/>
    </source>
</evidence>
<organism evidence="3 4">
    <name type="scientific">Armillaria tabescens</name>
    <name type="common">Ringless honey mushroom</name>
    <name type="synonym">Agaricus tabescens</name>
    <dbReference type="NCBI Taxonomy" id="1929756"/>
    <lineage>
        <taxon>Eukaryota</taxon>
        <taxon>Fungi</taxon>
        <taxon>Dikarya</taxon>
        <taxon>Basidiomycota</taxon>
        <taxon>Agaricomycotina</taxon>
        <taxon>Agaricomycetes</taxon>
        <taxon>Agaricomycetidae</taxon>
        <taxon>Agaricales</taxon>
        <taxon>Marasmiineae</taxon>
        <taxon>Physalacriaceae</taxon>
        <taxon>Desarmillaria</taxon>
    </lineage>
</organism>
<accession>A0AA39TYY1</accession>
<keyword evidence="2" id="KW-1133">Transmembrane helix</keyword>
<dbReference type="GeneID" id="85352758"/>
<protein>
    <submittedName>
        <fullName evidence="3">Uncharacterized protein</fullName>
    </submittedName>
</protein>
<dbReference type="Proteomes" id="UP001175211">
    <property type="component" value="Unassembled WGS sequence"/>
</dbReference>
<dbReference type="RefSeq" id="XP_060337691.1">
    <property type="nucleotide sequence ID" value="XM_060469210.1"/>
</dbReference>
<evidence type="ECO:0000256" key="1">
    <source>
        <dbReference type="SAM" id="MobiDB-lite"/>
    </source>
</evidence>
<feature type="compositionally biased region" description="Basic residues" evidence="1">
    <location>
        <begin position="227"/>
        <end position="236"/>
    </location>
</feature>